<sequence>MAINSSTSLASSSLIIPSYGFLPINSNYQQLVKTTSNNSSKNSTAMANSCLTIHLKSYPTHQTIVISKW</sequence>
<name>A0A2P2P1X7_RHIMU</name>
<evidence type="ECO:0000313" key="1">
    <source>
        <dbReference type="EMBL" id="MBX48727.1"/>
    </source>
</evidence>
<reference evidence="1" key="1">
    <citation type="submission" date="2018-02" db="EMBL/GenBank/DDBJ databases">
        <title>Rhizophora mucronata_Transcriptome.</title>
        <authorList>
            <person name="Meera S.P."/>
            <person name="Sreeshan A."/>
            <person name="Augustine A."/>
        </authorList>
    </citation>
    <scope>NUCLEOTIDE SEQUENCE</scope>
    <source>
        <tissue evidence="1">Leaf</tissue>
    </source>
</reference>
<protein>
    <submittedName>
        <fullName evidence="1">Uncharacterized protein</fullName>
    </submittedName>
</protein>
<dbReference type="AlphaFoldDB" id="A0A2P2P1X7"/>
<accession>A0A2P2P1X7</accession>
<dbReference type="EMBL" id="GGEC01068243">
    <property type="protein sequence ID" value="MBX48727.1"/>
    <property type="molecule type" value="Transcribed_RNA"/>
</dbReference>
<organism evidence="1">
    <name type="scientific">Rhizophora mucronata</name>
    <name type="common">Asiatic mangrove</name>
    <dbReference type="NCBI Taxonomy" id="61149"/>
    <lineage>
        <taxon>Eukaryota</taxon>
        <taxon>Viridiplantae</taxon>
        <taxon>Streptophyta</taxon>
        <taxon>Embryophyta</taxon>
        <taxon>Tracheophyta</taxon>
        <taxon>Spermatophyta</taxon>
        <taxon>Magnoliopsida</taxon>
        <taxon>eudicotyledons</taxon>
        <taxon>Gunneridae</taxon>
        <taxon>Pentapetalae</taxon>
        <taxon>rosids</taxon>
        <taxon>fabids</taxon>
        <taxon>Malpighiales</taxon>
        <taxon>Rhizophoraceae</taxon>
        <taxon>Rhizophora</taxon>
    </lineage>
</organism>
<proteinExistence type="predicted"/>